<dbReference type="SUPFAM" id="SSF46894">
    <property type="entry name" value="C-terminal effector domain of the bipartite response regulators"/>
    <property type="match status" value="1"/>
</dbReference>
<proteinExistence type="predicted"/>
<dbReference type="PANTHER" id="PTHR44688:SF16">
    <property type="entry name" value="DNA-BINDING TRANSCRIPTIONAL ACTIVATOR DEVR_DOSR"/>
    <property type="match status" value="1"/>
</dbReference>
<dbReference type="EMBL" id="JABBYC010000004">
    <property type="protein sequence ID" value="MBL0885595.1"/>
    <property type="molecule type" value="Genomic_DNA"/>
</dbReference>
<evidence type="ECO:0000256" key="2">
    <source>
        <dbReference type="ARBA" id="ARBA00023125"/>
    </source>
</evidence>
<feature type="domain" description="HTH luxR-type" evidence="4">
    <location>
        <begin position="133"/>
        <end position="197"/>
    </location>
</feature>
<protein>
    <submittedName>
        <fullName evidence="5">Response regulator transcription factor</fullName>
    </submittedName>
</protein>
<dbReference type="PROSITE" id="PS50043">
    <property type="entry name" value="HTH_LUXR_2"/>
    <property type="match status" value="1"/>
</dbReference>
<name>A0ABS1LH88_9MICO</name>
<dbReference type="CDD" id="cd06170">
    <property type="entry name" value="LuxR_C_like"/>
    <property type="match status" value="1"/>
</dbReference>
<dbReference type="SMART" id="SM00421">
    <property type="entry name" value="HTH_LUXR"/>
    <property type="match status" value="1"/>
</dbReference>
<keyword evidence="6" id="KW-1185">Reference proteome</keyword>
<evidence type="ECO:0000313" key="5">
    <source>
        <dbReference type="EMBL" id="MBL0885595.1"/>
    </source>
</evidence>
<dbReference type="InterPro" id="IPR016032">
    <property type="entry name" value="Sig_transdc_resp-reg_C-effctor"/>
</dbReference>
<comment type="caution">
    <text evidence="5">The sequence shown here is derived from an EMBL/GenBank/DDBJ whole genome shotgun (WGS) entry which is preliminary data.</text>
</comment>
<dbReference type="Gene3D" id="1.10.10.10">
    <property type="entry name" value="Winged helix-like DNA-binding domain superfamily/Winged helix DNA-binding domain"/>
    <property type="match status" value="1"/>
</dbReference>
<gene>
    <name evidence="5" type="ORF">HGK34_04745</name>
</gene>
<keyword evidence="1" id="KW-0805">Transcription regulation</keyword>
<accession>A0ABS1LH88</accession>
<dbReference type="InterPro" id="IPR000792">
    <property type="entry name" value="Tscrpt_reg_LuxR_C"/>
</dbReference>
<dbReference type="InterPro" id="IPR036388">
    <property type="entry name" value="WH-like_DNA-bd_sf"/>
</dbReference>
<sequence>MRSRVTVGVLSSSLVLRRGLFSLVDEATCVSSVIVVDERDVLRPDCADIVVTTVHDLESIPLDGAERVLVALSSAPDVSECFRSRRVPDGYFLLQEVSVGQLDLAIGDCLGGRFPAPREVVRELAARAHVDKPVVRTAVTSREADTLELMASGLSNDQIATRLGITRHGVKRLVSSTLLKLGASNRTSAVMRAIEMGIIRYPWQAGPKHAAGHVS</sequence>
<keyword evidence="2" id="KW-0238">DNA-binding</keyword>
<organism evidence="5 6">
    <name type="scientific">Myceligenerans indicum</name>
    <dbReference type="NCBI Taxonomy" id="2593663"/>
    <lineage>
        <taxon>Bacteria</taxon>
        <taxon>Bacillati</taxon>
        <taxon>Actinomycetota</taxon>
        <taxon>Actinomycetes</taxon>
        <taxon>Micrococcales</taxon>
        <taxon>Promicromonosporaceae</taxon>
        <taxon>Myceligenerans</taxon>
    </lineage>
</organism>
<dbReference type="Proteomes" id="UP000675409">
    <property type="component" value="Unassembled WGS sequence"/>
</dbReference>
<keyword evidence="3" id="KW-0804">Transcription</keyword>
<dbReference type="RefSeq" id="WP_201845424.1">
    <property type="nucleotide sequence ID" value="NZ_JABBYC010000004.1"/>
</dbReference>
<evidence type="ECO:0000313" key="6">
    <source>
        <dbReference type="Proteomes" id="UP000675409"/>
    </source>
</evidence>
<dbReference type="Pfam" id="PF00196">
    <property type="entry name" value="GerE"/>
    <property type="match status" value="1"/>
</dbReference>
<evidence type="ECO:0000256" key="1">
    <source>
        <dbReference type="ARBA" id="ARBA00023015"/>
    </source>
</evidence>
<evidence type="ECO:0000256" key="3">
    <source>
        <dbReference type="ARBA" id="ARBA00023163"/>
    </source>
</evidence>
<dbReference type="PANTHER" id="PTHR44688">
    <property type="entry name" value="DNA-BINDING TRANSCRIPTIONAL ACTIVATOR DEVR_DOSR"/>
    <property type="match status" value="1"/>
</dbReference>
<reference evidence="5 6" key="1">
    <citation type="journal article" date="2021" name="Arch. Microbiol.">
        <title>Myceligenerans indicum sp. nov., an actinobacterium isolated from mangrove sediment of Sundarbans, India.</title>
        <authorList>
            <person name="Asha K."/>
            <person name="Bhadury P."/>
        </authorList>
    </citation>
    <scope>NUCLEOTIDE SEQUENCE [LARGE SCALE GENOMIC DNA]</scope>
    <source>
        <strain evidence="5 6">I2</strain>
    </source>
</reference>
<evidence type="ECO:0000259" key="4">
    <source>
        <dbReference type="PROSITE" id="PS50043"/>
    </source>
</evidence>